<evidence type="ECO:0000256" key="4">
    <source>
        <dbReference type="ARBA" id="ARBA00022692"/>
    </source>
</evidence>
<feature type="transmembrane region" description="Helical" evidence="7">
    <location>
        <begin position="151"/>
        <end position="173"/>
    </location>
</feature>
<evidence type="ECO:0000256" key="3">
    <source>
        <dbReference type="ARBA" id="ARBA00022475"/>
    </source>
</evidence>
<dbReference type="CDD" id="cd17324">
    <property type="entry name" value="MFS_NepI_like"/>
    <property type="match status" value="1"/>
</dbReference>
<evidence type="ECO:0000259" key="8">
    <source>
        <dbReference type="PROSITE" id="PS50850"/>
    </source>
</evidence>
<evidence type="ECO:0000256" key="2">
    <source>
        <dbReference type="ARBA" id="ARBA00022448"/>
    </source>
</evidence>
<dbReference type="GO" id="GO:0022857">
    <property type="term" value="F:transmembrane transporter activity"/>
    <property type="evidence" value="ECO:0007669"/>
    <property type="project" value="InterPro"/>
</dbReference>
<feature type="transmembrane region" description="Helical" evidence="7">
    <location>
        <begin position="62"/>
        <end position="84"/>
    </location>
</feature>
<proteinExistence type="predicted"/>
<feature type="transmembrane region" description="Helical" evidence="7">
    <location>
        <begin position="223"/>
        <end position="245"/>
    </location>
</feature>
<dbReference type="Pfam" id="PF07690">
    <property type="entry name" value="MFS_1"/>
    <property type="match status" value="1"/>
</dbReference>
<feature type="transmembrane region" description="Helical" evidence="7">
    <location>
        <begin position="287"/>
        <end position="306"/>
    </location>
</feature>
<comment type="subcellular location">
    <subcellularLocation>
        <location evidence="1">Cell membrane</location>
        <topology evidence="1">Multi-pass membrane protein</topology>
    </subcellularLocation>
</comment>
<dbReference type="PANTHER" id="PTHR43124:SF3">
    <property type="entry name" value="CHLORAMPHENICOL EFFLUX PUMP RV0191"/>
    <property type="match status" value="1"/>
</dbReference>
<dbReference type="InterPro" id="IPR050189">
    <property type="entry name" value="MFS_Efflux_Transporters"/>
</dbReference>
<dbReference type="SUPFAM" id="SSF103473">
    <property type="entry name" value="MFS general substrate transporter"/>
    <property type="match status" value="1"/>
</dbReference>
<sequence length="404" mass="43526">MSDTIQSSISTSQPQNLSKNNQLPLWKLIALSAAGFVAIMTETMPAGLLIQISRDLQVSEALVGQLITLFAIGAMVSAIPLIALTRSWGRKKVFILALAGLFLFNTITALSTNYVLTLIVRFGAGMSIALIWGLFAGYARRMVPQHLQGRALAIAGVGQPLALSLGVPLGTWLGKFIEWQMIFGLISMIILGLIIWMLFLLPDFPGQAAAQRKSLRQVFVMPGVRPILFVLFVWVLAHNILYTYIAPFMAHAGLANRLDIALLVFGISSLVGIWITGLFIDGRLRTLTLISLASFAVAALVLGIFVSVPLLIYIGIAAWGLTFGGGPTLLQTAIADTAEENADVAMSMFVTVFNLSIAAGGMVGGLLLDYVGAGTFPWALVLLSLIGLFTVWRNRKHAFIPDQK</sequence>
<feature type="transmembrane region" description="Helical" evidence="7">
    <location>
        <begin position="260"/>
        <end position="280"/>
    </location>
</feature>
<dbReference type="STRING" id="112248.SAMN05444392_108108"/>
<feature type="transmembrane region" description="Helical" evidence="7">
    <location>
        <begin position="374"/>
        <end position="392"/>
    </location>
</feature>
<dbReference type="Proteomes" id="UP000184476">
    <property type="component" value="Unassembled WGS sequence"/>
</dbReference>
<dbReference type="EMBL" id="FQVL01000008">
    <property type="protein sequence ID" value="SHF14431.1"/>
    <property type="molecule type" value="Genomic_DNA"/>
</dbReference>
<evidence type="ECO:0000256" key="5">
    <source>
        <dbReference type="ARBA" id="ARBA00022989"/>
    </source>
</evidence>
<accession>A0A1M4Z8S8</accession>
<dbReference type="GO" id="GO:0005886">
    <property type="term" value="C:plasma membrane"/>
    <property type="evidence" value="ECO:0007669"/>
    <property type="project" value="UniProtKB-SubCell"/>
</dbReference>
<reference evidence="9 10" key="1">
    <citation type="submission" date="2016-11" db="EMBL/GenBank/DDBJ databases">
        <authorList>
            <person name="Jaros S."/>
            <person name="Januszkiewicz K."/>
            <person name="Wedrychowicz H."/>
        </authorList>
    </citation>
    <scope>NUCLEOTIDE SEQUENCE [LARGE SCALE GENOMIC DNA]</scope>
    <source>
        <strain evidence="9 10">DSM 44666</strain>
    </source>
</reference>
<feature type="transmembrane region" description="Helical" evidence="7">
    <location>
        <begin position="118"/>
        <end position="139"/>
    </location>
</feature>
<feature type="domain" description="Major facilitator superfamily (MFS) profile" evidence="8">
    <location>
        <begin position="27"/>
        <end position="396"/>
    </location>
</feature>
<feature type="transmembrane region" description="Helical" evidence="7">
    <location>
        <begin position="312"/>
        <end position="334"/>
    </location>
</feature>
<organism evidence="9 10">
    <name type="scientific">Seinonella peptonophila</name>
    <dbReference type="NCBI Taxonomy" id="112248"/>
    <lineage>
        <taxon>Bacteria</taxon>
        <taxon>Bacillati</taxon>
        <taxon>Bacillota</taxon>
        <taxon>Bacilli</taxon>
        <taxon>Bacillales</taxon>
        <taxon>Thermoactinomycetaceae</taxon>
        <taxon>Seinonella</taxon>
    </lineage>
</organism>
<dbReference type="RefSeq" id="WP_073155336.1">
    <property type="nucleotide sequence ID" value="NZ_FQVL01000008.1"/>
</dbReference>
<keyword evidence="5 7" id="KW-1133">Transmembrane helix</keyword>
<keyword evidence="6 7" id="KW-0472">Membrane</keyword>
<dbReference type="PANTHER" id="PTHR43124">
    <property type="entry name" value="PURINE EFFLUX PUMP PBUE"/>
    <property type="match status" value="1"/>
</dbReference>
<protein>
    <submittedName>
        <fullName evidence="9">Predicted arabinose efflux permease, MFS family</fullName>
    </submittedName>
</protein>
<evidence type="ECO:0000256" key="7">
    <source>
        <dbReference type="SAM" id="Phobius"/>
    </source>
</evidence>
<dbReference type="InterPro" id="IPR011701">
    <property type="entry name" value="MFS"/>
</dbReference>
<feature type="transmembrane region" description="Helical" evidence="7">
    <location>
        <begin position="179"/>
        <end position="202"/>
    </location>
</feature>
<evidence type="ECO:0000256" key="1">
    <source>
        <dbReference type="ARBA" id="ARBA00004651"/>
    </source>
</evidence>
<feature type="transmembrane region" description="Helical" evidence="7">
    <location>
        <begin position="93"/>
        <end position="112"/>
    </location>
</feature>
<feature type="transmembrane region" description="Helical" evidence="7">
    <location>
        <begin position="28"/>
        <end position="50"/>
    </location>
</feature>
<dbReference type="AlphaFoldDB" id="A0A1M4Z8S8"/>
<keyword evidence="3" id="KW-1003">Cell membrane</keyword>
<dbReference type="OrthoDB" id="2810795at2"/>
<name>A0A1M4Z8S8_9BACL</name>
<evidence type="ECO:0000313" key="10">
    <source>
        <dbReference type="Proteomes" id="UP000184476"/>
    </source>
</evidence>
<keyword evidence="4 7" id="KW-0812">Transmembrane</keyword>
<feature type="transmembrane region" description="Helical" evidence="7">
    <location>
        <begin position="346"/>
        <end position="368"/>
    </location>
</feature>
<gene>
    <name evidence="9" type="ORF">SAMN05444392_108108</name>
</gene>
<keyword evidence="2" id="KW-0813">Transport</keyword>
<evidence type="ECO:0000313" key="9">
    <source>
        <dbReference type="EMBL" id="SHF14431.1"/>
    </source>
</evidence>
<dbReference type="PROSITE" id="PS50850">
    <property type="entry name" value="MFS"/>
    <property type="match status" value="1"/>
</dbReference>
<evidence type="ECO:0000256" key="6">
    <source>
        <dbReference type="ARBA" id="ARBA00023136"/>
    </source>
</evidence>
<dbReference type="Gene3D" id="1.20.1250.20">
    <property type="entry name" value="MFS general substrate transporter like domains"/>
    <property type="match status" value="1"/>
</dbReference>
<dbReference type="InterPro" id="IPR036259">
    <property type="entry name" value="MFS_trans_sf"/>
</dbReference>
<keyword evidence="10" id="KW-1185">Reference proteome</keyword>
<dbReference type="InterPro" id="IPR020846">
    <property type="entry name" value="MFS_dom"/>
</dbReference>